<dbReference type="Proteomes" id="UP000051952">
    <property type="component" value="Unassembled WGS sequence"/>
</dbReference>
<feature type="compositionally biased region" description="Polar residues" evidence="1">
    <location>
        <begin position="82"/>
        <end position="92"/>
    </location>
</feature>
<gene>
    <name evidence="2" type="ORF">BSAL_59715</name>
</gene>
<protein>
    <submittedName>
        <fullName evidence="2">Uncharacterized protein</fullName>
    </submittedName>
</protein>
<dbReference type="VEuPathDB" id="TriTrypDB:BSAL_59715"/>
<evidence type="ECO:0000313" key="2">
    <source>
        <dbReference type="EMBL" id="CUF15892.1"/>
    </source>
</evidence>
<sequence>MQRGAELQEVRSESVVADGHPVDGHPVEASPLPTSSNDKLFTTCLANSESDHHHHNDNEHQSQATFAQSTKDTEDHQDRSGTHPTTLSTQLVSHHHPDTASIHPRVGDFIEGRCILFFFKQTNNKKMSPEPR</sequence>
<feature type="compositionally biased region" description="Basic and acidic residues" evidence="1">
    <location>
        <begin position="49"/>
        <end position="60"/>
    </location>
</feature>
<accession>A0A0S4IS04</accession>
<feature type="compositionally biased region" description="Polar residues" evidence="1">
    <location>
        <begin position="32"/>
        <end position="46"/>
    </location>
</feature>
<evidence type="ECO:0000313" key="3">
    <source>
        <dbReference type="Proteomes" id="UP000051952"/>
    </source>
</evidence>
<dbReference type="EMBL" id="CYKH01000251">
    <property type="protein sequence ID" value="CUF15892.1"/>
    <property type="molecule type" value="Genomic_DNA"/>
</dbReference>
<reference evidence="3" key="1">
    <citation type="submission" date="2015-09" db="EMBL/GenBank/DDBJ databases">
        <authorList>
            <consortium name="Pathogen Informatics"/>
        </authorList>
    </citation>
    <scope>NUCLEOTIDE SEQUENCE [LARGE SCALE GENOMIC DNA]</scope>
    <source>
        <strain evidence="3">Lake Konstanz</strain>
    </source>
</reference>
<dbReference type="AlphaFoldDB" id="A0A0S4IS04"/>
<feature type="compositionally biased region" description="Basic and acidic residues" evidence="1">
    <location>
        <begin position="71"/>
        <end position="81"/>
    </location>
</feature>
<feature type="region of interest" description="Disordered" evidence="1">
    <location>
        <begin position="1"/>
        <end position="100"/>
    </location>
</feature>
<name>A0A0S4IS04_BODSA</name>
<proteinExistence type="predicted"/>
<feature type="compositionally biased region" description="Basic and acidic residues" evidence="1">
    <location>
        <begin position="1"/>
        <end position="12"/>
    </location>
</feature>
<keyword evidence="3" id="KW-1185">Reference proteome</keyword>
<organism evidence="2 3">
    <name type="scientific">Bodo saltans</name>
    <name type="common">Flagellated protozoan</name>
    <dbReference type="NCBI Taxonomy" id="75058"/>
    <lineage>
        <taxon>Eukaryota</taxon>
        <taxon>Discoba</taxon>
        <taxon>Euglenozoa</taxon>
        <taxon>Kinetoplastea</taxon>
        <taxon>Metakinetoplastina</taxon>
        <taxon>Eubodonida</taxon>
        <taxon>Bodonidae</taxon>
        <taxon>Bodo</taxon>
    </lineage>
</organism>
<evidence type="ECO:0000256" key="1">
    <source>
        <dbReference type="SAM" id="MobiDB-lite"/>
    </source>
</evidence>